<dbReference type="PANTHER" id="PTHR43280:SF27">
    <property type="entry name" value="TRANSCRIPTIONAL REGULATOR MTLR"/>
    <property type="match status" value="1"/>
</dbReference>
<dbReference type="Gene3D" id="2.60.120.10">
    <property type="entry name" value="Jelly Rolls"/>
    <property type="match status" value="1"/>
</dbReference>
<dbReference type="PANTHER" id="PTHR43280">
    <property type="entry name" value="ARAC-FAMILY TRANSCRIPTIONAL REGULATOR"/>
    <property type="match status" value="1"/>
</dbReference>
<dbReference type="EMBL" id="MCAQ01000001">
    <property type="protein sequence ID" value="RKF41988.1"/>
    <property type="molecule type" value="Genomic_DNA"/>
</dbReference>
<gene>
    <name evidence="1" type="ORF">BCY89_00320</name>
</gene>
<dbReference type="AlphaFoldDB" id="A0A420G9Z4"/>
<evidence type="ECO:0000313" key="1">
    <source>
        <dbReference type="EMBL" id="RKF41988.1"/>
    </source>
</evidence>
<dbReference type="SUPFAM" id="SSF51182">
    <property type="entry name" value="RmlC-like cupins"/>
    <property type="match status" value="1"/>
</dbReference>
<dbReference type="Gene3D" id="1.10.10.60">
    <property type="entry name" value="Homeodomain-like"/>
    <property type="match status" value="2"/>
</dbReference>
<dbReference type="Pfam" id="PF12833">
    <property type="entry name" value="HTH_18"/>
    <property type="match status" value="1"/>
</dbReference>
<comment type="caution">
    <text evidence="1">The sequence shown here is derived from an EMBL/GenBank/DDBJ whole genome shotgun (WGS) entry which is preliminary data.</text>
</comment>
<dbReference type="InterPro" id="IPR011051">
    <property type="entry name" value="RmlC_Cupin_sf"/>
</dbReference>
<name>A0A420G9Z4_9SPHI</name>
<dbReference type="RefSeq" id="WP_183043820.1">
    <property type="nucleotide sequence ID" value="NZ_CP070350.1"/>
</dbReference>
<dbReference type="GO" id="GO:0003700">
    <property type="term" value="F:DNA-binding transcription factor activity"/>
    <property type="evidence" value="ECO:0007669"/>
    <property type="project" value="InterPro"/>
</dbReference>
<reference evidence="1 2" key="1">
    <citation type="submission" date="2016-07" db="EMBL/GenBank/DDBJ databases">
        <title>Genome analysis of Sphingobacterium siyangense T12B17.</title>
        <authorList>
            <person name="Xu D."/>
            <person name="Su Y."/>
            <person name="Zheng S."/>
        </authorList>
    </citation>
    <scope>NUCLEOTIDE SEQUENCE [LARGE SCALE GENOMIC DNA]</scope>
    <source>
        <strain evidence="1 2">T12B17</strain>
    </source>
</reference>
<dbReference type="PRINTS" id="PR00032">
    <property type="entry name" value="HTHARAC"/>
</dbReference>
<dbReference type="Proteomes" id="UP000286402">
    <property type="component" value="Unassembled WGS sequence"/>
</dbReference>
<keyword evidence="2" id="KW-1185">Reference proteome</keyword>
<dbReference type="InterPro" id="IPR009057">
    <property type="entry name" value="Homeodomain-like_sf"/>
</dbReference>
<organism evidence="1 2">
    <name type="scientific">Sphingobacterium siyangense</name>
    <dbReference type="NCBI Taxonomy" id="459529"/>
    <lineage>
        <taxon>Bacteria</taxon>
        <taxon>Pseudomonadati</taxon>
        <taxon>Bacteroidota</taxon>
        <taxon>Sphingobacteriia</taxon>
        <taxon>Sphingobacteriales</taxon>
        <taxon>Sphingobacteriaceae</taxon>
        <taxon>Sphingobacterium</taxon>
    </lineage>
</organism>
<dbReference type="PROSITE" id="PS00041">
    <property type="entry name" value="HTH_ARAC_FAMILY_1"/>
    <property type="match status" value="1"/>
</dbReference>
<accession>A0A420G9Z4</accession>
<evidence type="ECO:0000313" key="2">
    <source>
        <dbReference type="Proteomes" id="UP000286402"/>
    </source>
</evidence>
<dbReference type="InterPro" id="IPR018060">
    <property type="entry name" value="HTH_AraC"/>
</dbReference>
<dbReference type="GO" id="GO:0043565">
    <property type="term" value="F:sequence-specific DNA binding"/>
    <property type="evidence" value="ECO:0007669"/>
    <property type="project" value="InterPro"/>
</dbReference>
<dbReference type="PROSITE" id="PS01124">
    <property type="entry name" value="HTH_ARAC_FAMILY_2"/>
    <property type="match status" value="1"/>
</dbReference>
<dbReference type="InterPro" id="IPR020449">
    <property type="entry name" value="Tscrpt_reg_AraC-type_HTH"/>
</dbReference>
<dbReference type="SMART" id="SM00342">
    <property type="entry name" value="HTH_ARAC"/>
    <property type="match status" value="1"/>
</dbReference>
<dbReference type="SUPFAM" id="SSF46689">
    <property type="entry name" value="Homeodomain-like"/>
    <property type="match status" value="2"/>
</dbReference>
<sequence length="290" mass="33419">MRPVYTKALSNLGNRIFEIRRENCDKYLSEYHFHSECQLTYIFSGNGQRCIGDHLEDFESDELTFIGPGLPHVWYNAHGNISHEPSEQSITLHFDPEALLSFCTLLVETAPLHDFLERSRQGMLFYGQTKDALKKILRKMVGASDMQKTAYLFECLATLLHTEEYAVLSNKSYSNGSPRKDGEIIFSIYNYVFENFNNEISLEEAAKLANLTKPSFCRFFKAHTRKTFSKFVNEVRINEACRLLVQDENQITNIAYACGFNSLPNFNKFFKSIKGITPSDYKSKLLMNKD</sequence>
<protein>
    <submittedName>
        <fullName evidence="1">Uncharacterized protein</fullName>
    </submittedName>
</protein>
<proteinExistence type="predicted"/>
<dbReference type="InterPro" id="IPR014710">
    <property type="entry name" value="RmlC-like_jellyroll"/>
</dbReference>
<dbReference type="InterPro" id="IPR018062">
    <property type="entry name" value="HTH_AraC-typ_CS"/>
</dbReference>